<dbReference type="EMBL" id="UINC01213577">
    <property type="protein sequence ID" value="SVE38424.1"/>
    <property type="molecule type" value="Genomic_DNA"/>
</dbReference>
<dbReference type="SMART" id="SM00228">
    <property type="entry name" value="PDZ"/>
    <property type="match status" value="2"/>
</dbReference>
<feature type="domain" description="PDZ" evidence="1">
    <location>
        <begin position="1"/>
        <end position="36"/>
    </location>
</feature>
<proteinExistence type="predicted"/>
<gene>
    <name evidence="2" type="ORF">METZ01_LOCUS491278</name>
</gene>
<organism evidence="2">
    <name type="scientific">marine metagenome</name>
    <dbReference type="NCBI Taxonomy" id="408172"/>
    <lineage>
        <taxon>unclassified sequences</taxon>
        <taxon>metagenomes</taxon>
        <taxon>ecological metagenomes</taxon>
    </lineage>
</organism>
<dbReference type="InterPro" id="IPR036034">
    <property type="entry name" value="PDZ_sf"/>
</dbReference>
<name>A0A383D290_9ZZZZ</name>
<dbReference type="AlphaFoldDB" id="A0A383D290"/>
<dbReference type="Pfam" id="PF17820">
    <property type="entry name" value="PDZ_6"/>
    <property type="match status" value="1"/>
</dbReference>
<feature type="non-terminal residue" evidence="2">
    <location>
        <position position="1"/>
    </location>
</feature>
<reference evidence="2" key="1">
    <citation type="submission" date="2018-05" db="EMBL/GenBank/DDBJ databases">
        <authorList>
            <person name="Lanie J.A."/>
            <person name="Ng W.-L."/>
            <person name="Kazmierczak K.M."/>
            <person name="Andrzejewski T.M."/>
            <person name="Davidsen T.M."/>
            <person name="Wayne K.J."/>
            <person name="Tettelin H."/>
            <person name="Glass J.I."/>
            <person name="Rusch D."/>
            <person name="Podicherti R."/>
            <person name="Tsui H.-C.T."/>
            <person name="Winkler M.E."/>
        </authorList>
    </citation>
    <scope>NUCLEOTIDE SEQUENCE</scope>
</reference>
<dbReference type="InterPro" id="IPR041489">
    <property type="entry name" value="PDZ_6"/>
</dbReference>
<dbReference type="InterPro" id="IPR001478">
    <property type="entry name" value="PDZ"/>
</dbReference>
<dbReference type="SUPFAM" id="SSF50156">
    <property type="entry name" value="PDZ domain-like"/>
    <property type="match status" value="2"/>
</dbReference>
<sequence>GRTRGVRISRVAPGSPGDLAALEPGDRLLTVNTRSLADPLDFEGVLLDLRAGDPLVLAVEGKVRSVELKAVAYPSLTAERVEFFQDIQLITVSPQIRAERDLVTESGAMIAGIPEELGNRIGLQSGDVIVGVNRIPVRSARELTAIFENFSGEARVTVTFERNRGMGFRDLVFRR</sequence>
<accession>A0A383D290</accession>
<dbReference type="Gene3D" id="2.30.42.10">
    <property type="match status" value="2"/>
</dbReference>
<protein>
    <recommendedName>
        <fullName evidence="1">PDZ domain-containing protein</fullName>
    </recommendedName>
</protein>
<dbReference type="PROSITE" id="PS50106">
    <property type="entry name" value="PDZ"/>
    <property type="match status" value="1"/>
</dbReference>
<evidence type="ECO:0000313" key="2">
    <source>
        <dbReference type="EMBL" id="SVE38424.1"/>
    </source>
</evidence>
<evidence type="ECO:0000259" key="1">
    <source>
        <dbReference type="PROSITE" id="PS50106"/>
    </source>
</evidence>